<dbReference type="OrthoDB" id="10054666at2759"/>
<feature type="chain" id="PRO_5039502491" evidence="15">
    <location>
        <begin position="23"/>
        <end position="611"/>
    </location>
</feature>
<evidence type="ECO:0000256" key="13">
    <source>
        <dbReference type="ARBA" id="ARBA00023303"/>
    </source>
</evidence>
<accession>A0A9C6WMP0</accession>
<evidence type="ECO:0000256" key="1">
    <source>
        <dbReference type="ARBA" id="ARBA00004479"/>
    </source>
</evidence>
<keyword evidence="4" id="KW-0107">Calcium channel</keyword>
<gene>
    <name evidence="18" type="primary">LOC113209075</name>
</gene>
<keyword evidence="5" id="KW-0812">Transmembrane</keyword>
<dbReference type="GO" id="GO:0005891">
    <property type="term" value="C:voltage-gated calcium channel complex"/>
    <property type="evidence" value="ECO:0007669"/>
    <property type="project" value="TreeGrafter"/>
</dbReference>
<keyword evidence="11" id="KW-0472">Membrane</keyword>
<evidence type="ECO:0000256" key="15">
    <source>
        <dbReference type="SAM" id="SignalP"/>
    </source>
</evidence>
<keyword evidence="6 15" id="KW-0732">Signal</keyword>
<feature type="domain" description="VWFA" evidence="16">
    <location>
        <begin position="302"/>
        <end position="497"/>
    </location>
</feature>
<evidence type="ECO:0000256" key="10">
    <source>
        <dbReference type="ARBA" id="ARBA00023065"/>
    </source>
</evidence>
<evidence type="ECO:0000256" key="14">
    <source>
        <dbReference type="SAM" id="MobiDB-lite"/>
    </source>
</evidence>
<dbReference type="InterPro" id="IPR036465">
    <property type="entry name" value="vWFA_dom_sf"/>
</dbReference>
<protein>
    <submittedName>
        <fullName evidence="18">Voltage-dependent calcium channel subunit alpha-2/delta-1-like</fullName>
    </submittedName>
</protein>
<dbReference type="SMART" id="SM00327">
    <property type="entry name" value="VWA"/>
    <property type="match status" value="1"/>
</dbReference>
<feature type="region of interest" description="Disordered" evidence="14">
    <location>
        <begin position="129"/>
        <end position="148"/>
    </location>
</feature>
<organism evidence="17 18">
    <name type="scientific">Frankliniella occidentalis</name>
    <name type="common">Western flower thrips</name>
    <name type="synonym">Euthrips occidentalis</name>
    <dbReference type="NCBI Taxonomy" id="133901"/>
    <lineage>
        <taxon>Eukaryota</taxon>
        <taxon>Metazoa</taxon>
        <taxon>Ecdysozoa</taxon>
        <taxon>Arthropoda</taxon>
        <taxon>Hexapoda</taxon>
        <taxon>Insecta</taxon>
        <taxon>Pterygota</taxon>
        <taxon>Neoptera</taxon>
        <taxon>Paraneoptera</taxon>
        <taxon>Thysanoptera</taxon>
        <taxon>Terebrantia</taxon>
        <taxon>Thripoidea</taxon>
        <taxon>Thripidae</taxon>
        <taxon>Frankliniella</taxon>
    </lineage>
</organism>
<evidence type="ECO:0000256" key="6">
    <source>
        <dbReference type="ARBA" id="ARBA00022729"/>
    </source>
</evidence>
<evidence type="ECO:0000256" key="5">
    <source>
        <dbReference type="ARBA" id="ARBA00022692"/>
    </source>
</evidence>
<keyword evidence="2" id="KW-0813">Transport</keyword>
<name>A0A9C6WMP0_FRAOC</name>
<keyword evidence="13" id="KW-0407">Ion channel</keyword>
<evidence type="ECO:0000256" key="2">
    <source>
        <dbReference type="ARBA" id="ARBA00022448"/>
    </source>
</evidence>
<dbReference type="InterPro" id="IPR002035">
    <property type="entry name" value="VWF_A"/>
</dbReference>
<evidence type="ECO:0000256" key="9">
    <source>
        <dbReference type="ARBA" id="ARBA00022989"/>
    </source>
</evidence>
<dbReference type="Gene3D" id="3.40.50.410">
    <property type="entry name" value="von Willebrand factor, type A domain"/>
    <property type="match status" value="1"/>
</dbReference>
<dbReference type="GeneID" id="113209075"/>
<keyword evidence="10" id="KW-0406">Ion transport</keyword>
<evidence type="ECO:0000313" key="18">
    <source>
        <dbReference type="RefSeq" id="XP_052121652.1"/>
    </source>
</evidence>
<dbReference type="InterPro" id="IPR013608">
    <property type="entry name" value="VWA_N"/>
</dbReference>
<proteinExistence type="predicted"/>
<evidence type="ECO:0000256" key="3">
    <source>
        <dbReference type="ARBA" id="ARBA00022568"/>
    </source>
</evidence>
<dbReference type="Pfam" id="PF13519">
    <property type="entry name" value="VWA_2"/>
    <property type="match status" value="1"/>
</dbReference>
<comment type="subcellular location">
    <subcellularLocation>
        <location evidence="1">Membrane</location>
        <topology evidence="1">Single-pass type I membrane protein</topology>
    </subcellularLocation>
</comment>
<keyword evidence="7" id="KW-0106">Calcium</keyword>
<dbReference type="PANTHER" id="PTHR10166:SF37">
    <property type="entry name" value="STOLID, ISOFORM H"/>
    <property type="match status" value="1"/>
</dbReference>
<reference evidence="18" key="1">
    <citation type="submission" date="2025-08" db="UniProtKB">
        <authorList>
            <consortium name="RefSeq"/>
        </authorList>
    </citation>
    <scope>IDENTIFICATION</scope>
    <source>
        <tissue evidence="18">Whole organism</tissue>
    </source>
</reference>
<dbReference type="KEGG" id="foc:113209075"/>
<dbReference type="SUPFAM" id="SSF53300">
    <property type="entry name" value="vWA-like"/>
    <property type="match status" value="1"/>
</dbReference>
<evidence type="ECO:0000256" key="8">
    <source>
        <dbReference type="ARBA" id="ARBA00022882"/>
    </source>
</evidence>
<evidence type="ECO:0000256" key="4">
    <source>
        <dbReference type="ARBA" id="ARBA00022673"/>
    </source>
</evidence>
<keyword evidence="17" id="KW-1185">Reference proteome</keyword>
<dbReference type="Proteomes" id="UP000504606">
    <property type="component" value="Unplaced"/>
</dbReference>
<keyword evidence="9" id="KW-1133">Transmembrane helix</keyword>
<dbReference type="PROSITE" id="PS50234">
    <property type="entry name" value="VWFA"/>
    <property type="match status" value="1"/>
</dbReference>
<evidence type="ECO:0000259" key="16">
    <source>
        <dbReference type="PROSITE" id="PS50234"/>
    </source>
</evidence>
<evidence type="ECO:0000256" key="11">
    <source>
        <dbReference type="ARBA" id="ARBA00023136"/>
    </source>
</evidence>
<evidence type="ECO:0000313" key="17">
    <source>
        <dbReference type="Proteomes" id="UP000504606"/>
    </source>
</evidence>
<keyword evidence="3" id="KW-0109">Calcium transport</keyword>
<dbReference type="PANTHER" id="PTHR10166">
    <property type="entry name" value="VOLTAGE-DEPENDENT CALCIUM CHANNEL SUBUNIT ALPHA-2/DELTA-RELATED"/>
    <property type="match status" value="1"/>
</dbReference>
<sequence length="611" mass="68025">MARAVGVAVCNVVVLALAVALAAKQPKHPAQADQHAVVQAWAEKLGKELGEFASSVTRIRHLHDTFKKATVSVRNATALLDGVVRNVQDLMQIRVEQVQDIRRAAEDMGRVPLRKLAIEVRKPYLGVKDKEAGEEPTPTPAPKAKSKQKVRWWSRGSTVLVPPTTTPAPTPPPTTPKPWLVHDEFFPGGSLINDSLSAVHVPADVNDGTFALDPDEPEEDLDVYMNSTGADVLRVIKLTSRLDDVFLSNKERDRTTSWQFFAHHSGVMRQYPASKWNTLYHEDFFDARLRPWYLGAAMSPKDVVILLDNSGSIGMTEPSKLTKLVVHMILDTLGPDDFVSVLLFNNTVSSLIPDLDLTLIPATSAYVRELQHALEDVTPKGPANLSLGLETAFLLLEKYRRQSLGAACNQAVMLVTDVVPEHEEELFRVHNRPELDNPGQTHARVFTFVIKEPAQGEAREAQWMACANMGEYCIGEESINIGCLKLSHLHRGAVKGLSNTTSISGATNIMGSRNDQEHWWHMKIWKSGARGTLQYLPVMSRPLVLAGMHPVHWTHMYADVTVPGLTDVLWSGMEHVEQLHRVTPFCFKHAELHPLAKKHYLNRLPVRMWSG</sequence>
<evidence type="ECO:0000256" key="7">
    <source>
        <dbReference type="ARBA" id="ARBA00022837"/>
    </source>
</evidence>
<keyword evidence="8" id="KW-0851">Voltage-gated channel</keyword>
<dbReference type="GO" id="GO:0005245">
    <property type="term" value="F:voltage-gated calcium channel activity"/>
    <property type="evidence" value="ECO:0007669"/>
    <property type="project" value="TreeGrafter"/>
</dbReference>
<dbReference type="Pfam" id="PF08399">
    <property type="entry name" value="VWA_N"/>
    <property type="match status" value="1"/>
</dbReference>
<dbReference type="InterPro" id="IPR051173">
    <property type="entry name" value="Ca_channel_alpha-2/delta"/>
</dbReference>
<feature type="signal peptide" evidence="15">
    <location>
        <begin position="1"/>
        <end position="22"/>
    </location>
</feature>
<evidence type="ECO:0000256" key="12">
    <source>
        <dbReference type="ARBA" id="ARBA00023180"/>
    </source>
</evidence>
<dbReference type="RefSeq" id="XP_052121652.1">
    <property type="nucleotide sequence ID" value="XM_052265692.1"/>
</dbReference>
<keyword evidence="12" id="KW-0325">Glycoprotein</keyword>
<dbReference type="AlphaFoldDB" id="A0A9C6WMP0"/>